<evidence type="ECO:0000313" key="4">
    <source>
        <dbReference type="EMBL" id="AIN96328.1"/>
    </source>
</evidence>
<protein>
    <recommendedName>
        <fullName evidence="3">SH3 domain-containing protein</fullName>
    </recommendedName>
</protein>
<dbReference type="OrthoDB" id="10255964at2759"/>
<dbReference type="Pfam" id="PF14604">
    <property type="entry name" value="SH3_9"/>
    <property type="match status" value="1"/>
</dbReference>
<keyword evidence="1 2" id="KW-0728">SH3 domain</keyword>
<dbReference type="KEGG" id="lpan:LPMP_111340"/>
<dbReference type="SUPFAM" id="SSF50044">
    <property type="entry name" value="SH3-domain"/>
    <property type="match status" value="1"/>
</dbReference>
<dbReference type="InterPro" id="IPR001452">
    <property type="entry name" value="SH3_domain"/>
</dbReference>
<gene>
    <name evidence="4" type="ORF">LPMP_111340</name>
</gene>
<accession>A0A088RK83</accession>
<name>A0A088RK83_LEIPA</name>
<keyword evidence="5" id="KW-1185">Reference proteome</keyword>
<proteinExistence type="predicted"/>
<dbReference type="GeneID" id="22572999"/>
<dbReference type="VEuPathDB" id="TriTrypDB:LPAL13_110018000"/>
<evidence type="ECO:0000259" key="3">
    <source>
        <dbReference type="PROSITE" id="PS50002"/>
    </source>
</evidence>
<evidence type="ECO:0000256" key="2">
    <source>
        <dbReference type="PROSITE-ProRule" id="PRU00192"/>
    </source>
</evidence>
<dbReference type="Gene3D" id="2.30.30.40">
    <property type="entry name" value="SH3 Domains"/>
    <property type="match status" value="1"/>
</dbReference>
<dbReference type="eggNOG" id="ENOG502SB80">
    <property type="taxonomic scope" value="Eukaryota"/>
</dbReference>
<feature type="domain" description="SH3" evidence="3">
    <location>
        <begin position="4"/>
        <end position="64"/>
    </location>
</feature>
<dbReference type="RefSeq" id="XP_010696981.1">
    <property type="nucleotide sequence ID" value="XM_010698679.1"/>
</dbReference>
<dbReference type="CDD" id="cd00174">
    <property type="entry name" value="SH3"/>
    <property type="match status" value="1"/>
</dbReference>
<dbReference type="Proteomes" id="UP000063063">
    <property type="component" value="Chromosome 11"/>
</dbReference>
<dbReference type="EMBL" id="CP009380">
    <property type="protein sequence ID" value="AIN96328.1"/>
    <property type="molecule type" value="Genomic_DNA"/>
</dbReference>
<evidence type="ECO:0000313" key="5">
    <source>
        <dbReference type="Proteomes" id="UP000063063"/>
    </source>
</evidence>
<dbReference type="VEuPathDB" id="TriTrypDB:LPMP_111340"/>
<dbReference type="SMART" id="SM00326">
    <property type="entry name" value="SH3"/>
    <property type="match status" value="1"/>
</dbReference>
<dbReference type="PROSITE" id="PS50002">
    <property type="entry name" value="SH3"/>
    <property type="match status" value="1"/>
</dbReference>
<reference evidence="4 5" key="1">
    <citation type="journal article" date="2015" name="Sci. Rep.">
        <title>The genome of Leishmania panamensis: insights into genomics of the L. (Viannia) subgenus.</title>
        <authorList>
            <person name="Llanes A."/>
            <person name="Restrepo C.M."/>
            <person name="Vecchio G.D."/>
            <person name="Anguizola F.J."/>
            <person name="Lleonart R."/>
        </authorList>
    </citation>
    <scope>NUCLEOTIDE SEQUENCE [LARGE SCALE GENOMIC DNA]</scope>
    <source>
        <strain evidence="4 5">MHOM/PA/94/PSC-1</strain>
    </source>
</reference>
<sequence length="386" mass="43711">MVQPEQHIVYAIHEYAIPGSRFLPLKAGDVMHVEEADESGWWLGTNLRGQKGIFPSTYTLPYVFPPPMEDMMRDMRLIMLGRCFGVDVASGVPLPLLQCMDAEVCDAQMPTPPPYFSYKQVHKRLLDREAARTRVMKLLSQLMETCTCVEEERAKIAQGLATQEQQVADRQAALSEKFAALEVSLCALTVRKSACLQDGIVPTSAWYEQFNIVSVSGTSSSDSLSYERAWRSTLRDVKEVVRGQEEELTCLSTSCAQQEDAFVRATSSLQERVQWRDGSVARMLAYWAYKAQAVKTAYRDAKVMHDATETTLHLEASQLIHLLEEGRERYIQAKELFRQFRRQAEEISAVLQRKDALDSLSREIAEVDAAIATHEQWQRHDPVALS</sequence>
<dbReference type="AlphaFoldDB" id="A0A088RK83"/>
<organism evidence="4 5">
    <name type="scientific">Leishmania panamensis</name>
    <dbReference type="NCBI Taxonomy" id="5679"/>
    <lineage>
        <taxon>Eukaryota</taxon>
        <taxon>Discoba</taxon>
        <taxon>Euglenozoa</taxon>
        <taxon>Kinetoplastea</taxon>
        <taxon>Metakinetoplastina</taxon>
        <taxon>Trypanosomatida</taxon>
        <taxon>Trypanosomatidae</taxon>
        <taxon>Leishmaniinae</taxon>
        <taxon>Leishmania</taxon>
        <taxon>Leishmania guyanensis species complex</taxon>
    </lineage>
</organism>
<dbReference type="InterPro" id="IPR036028">
    <property type="entry name" value="SH3-like_dom_sf"/>
</dbReference>
<evidence type="ECO:0000256" key="1">
    <source>
        <dbReference type="ARBA" id="ARBA00022443"/>
    </source>
</evidence>